<comment type="caution">
    <text evidence="2">The sequence shown here is derived from an EMBL/GenBank/DDBJ whole genome shotgun (WGS) entry which is preliminary data.</text>
</comment>
<sequence>MSLLLLLSLLMQALVGLGALLLLGQARRQQPESWQGVLFASQLGFALAAASAASSLPAHWLAGGAWQEASAWLEQAHRLLGQPLLALAVLTLARHWHWSRPAWGRAILGLCAFFELFRQMGHLADYRLLLELGSLALLLYGGLLHGPSSRPLRLALAALPAFVGAGLVLHGLWALPAFVVPLLLSLAYGLLLWLLLSLLALQKPQE</sequence>
<keyword evidence="1" id="KW-1133">Transmembrane helix</keyword>
<dbReference type="Proteomes" id="UP000655550">
    <property type="component" value="Unassembled WGS sequence"/>
</dbReference>
<evidence type="ECO:0000256" key="1">
    <source>
        <dbReference type="SAM" id="Phobius"/>
    </source>
</evidence>
<feature type="transmembrane region" description="Helical" evidence="1">
    <location>
        <begin position="129"/>
        <end position="148"/>
    </location>
</feature>
<evidence type="ECO:0000313" key="2">
    <source>
        <dbReference type="EMBL" id="GGH96538.1"/>
    </source>
</evidence>
<keyword evidence="3" id="KW-1185">Reference proteome</keyword>
<proteinExistence type="predicted"/>
<name>A0ABQ2ASV2_9PSED</name>
<feature type="transmembrane region" description="Helical" evidence="1">
    <location>
        <begin position="38"/>
        <end position="58"/>
    </location>
</feature>
<feature type="transmembrane region" description="Helical" evidence="1">
    <location>
        <begin position="154"/>
        <end position="175"/>
    </location>
</feature>
<keyword evidence="1" id="KW-0812">Transmembrane</keyword>
<gene>
    <name evidence="2" type="ORF">GCM10007363_28350</name>
</gene>
<dbReference type="RefSeq" id="WP_229727224.1">
    <property type="nucleotide sequence ID" value="NZ_BMDE01000010.1"/>
</dbReference>
<evidence type="ECO:0000313" key="3">
    <source>
        <dbReference type="Proteomes" id="UP000655550"/>
    </source>
</evidence>
<dbReference type="EMBL" id="BMDE01000010">
    <property type="protein sequence ID" value="GGH96538.1"/>
    <property type="molecule type" value="Genomic_DNA"/>
</dbReference>
<keyword evidence="1" id="KW-0472">Membrane</keyword>
<organism evidence="2 3">
    <name type="scientific">Pseudomonas fluvialis</name>
    <dbReference type="NCBI Taxonomy" id="1793966"/>
    <lineage>
        <taxon>Bacteria</taxon>
        <taxon>Pseudomonadati</taxon>
        <taxon>Pseudomonadota</taxon>
        <taxon>Gammaproteobacteria</taxon>
        <taxon>Pseudomonadales</taxon>
        <taxon>Pseudomonadaceae</taxon>
        <taxon>Pseudomonas</taxon>
    </lineage>
</organism>
<accession>A0ABQ2ASV2</accession>
<evidence type="ECO:0008006" key="4">
    <source>
        <dbReference type="Google" id="ProtNLM"/>
    </source>
</evidence>
<reference evidence="3" key="1">
    <citation type="journal article" date="2019" name="Int. J. Syst. Evol. Microbiol.">
        <title>The Global Catalogue of Microorganisms (GCM) 10K type strain sequencing project: providing services to taxonomists for standard genome sequencing and annotation.</title>
        <authorList>
            <consortium name="The Broad Institute Genomics Platform"/>
            <consortium name="The Broad Institute Genome Sequencing Center for Infectious Disease"/>
            <person name="Wu L."/>
            <person name="Ma J."/>
        </authorList>
    </citation>
    <scope>NUCLEOTIDE SEQUENCE [LARGE SCALE GENOMIC DNA]</scope>
    <source>
        <strain evidence="3">CCM 8778</strain>
    </source>
</reference>
<protein>
    <recommendedName>
        <fullName evidence="4">NADH:quinone oxidoreductase</fullName>
    </recommendedName>
</protein>
<feature type="transmembrane region" description="Helical" evidence="1">
    <location>
        <begin position="182"/>
        <end position="201"/>
    </location>
</feature>